<dbReference type="AlphaFoldDB" id="A0AA37KGM9"/>
<comment type="similarity">
    <text evidence="2">Belongs to the nitroreductase family.</text>
</comment>
<dbReference type="Gene3D" id="3.40.109.10">
    <property type="entry name" value="NADH Oxidase"/>
    <property type="match status" value="1"/>
</dbReference>
<organism evidence="7 8">
    <name type="scientific">Phocaeicola dorei</name>
    <dbReference type="NCBI Taxonomy" id="357276"/>
    <lineage>
        <taxon>Bacteria</taxon>
        <taxon>Pseudomonadati</taxon>
        <taxon>Bacteroidota</taxon>
        <taxon>Bacteroidia</taxon>
        <taxon>Bacteroidales</taxon>
        <taxon>Bacteroidaceae</taxon>
        <taxon>Phocaeicola</taxon>
    </lineage>
</organism>
<comment type="caution">
    <text evidence="7">The sequence shown here is derived from an EMBL/GenBank/DDBJ whole genome shotgun (WGS) entry which is preliminary data.</text>
</comment>
<dbReference type="EMBL" id="BQOB01000001">
    <property type="protein sequence ID" value="GKH81427.1"/>
    <property type="molecule type" value="Genomic_DNA"/>
</dbReference>
<keyword evidence="4" id="KW-0288">FMN</keyword>
<name>A0AA37KGM9_9BACT</name>
<feature type="domain" description="Nitroreductase" evidence="6">
    <location>
        <begin position="64"/>
        <end position="150"/>
    </location>
</feature>
<dbReference type="PANTHER" id="PTHR43673">
    <property type="entry name" value="NAD(P)H NITROREDUCTASE YDGI-RELATED"/>
    <property type="match status" value="1"/>
</dbReference>
<dbReference type="InterPro" id="IPR029479">
    <property type="entry name" value="Nitroreductase"/>
</dbReference>
<keyword evidence="5" id="KW-0560">Oxidoreductase</keyword>
<evidence type="ECO:0000256" key="4">
    <source>
        <dbReference type="ARBA" id="ARBA00022643"/>
    </source>
</evidence>
<keyword evidence="3" id="KW-0285">Flavoprotein</keyword>
<evidence type="ECO:0000256" key="1">
    <source>
        <dbReference type="ARBA" id="ARBA00001917"/>
    </source>
</evidence>
<feature type="domain" description="Nitroreductase" evidence="6">
    <location>
        <begin position="9"/>
        <end position="61"/>
    </location>
</feature>
<accession>A0AA37KGM9</accession>
<dbReference type="GO" id="GO:0016491">
    <property type="term" value="F:oxidoreductase activity"/>
    <property type="evidence" value="ECO:0007669"/>
    <property type="project" value="UniProtKB-KW"/>
</dbReference>
<proteinExistence type="inferred from homology"/>
<gene>
    <name evidence="7" type="ORF">CE91St7_23110</name>
</gene>
<comment type="cofactor">
    <cofactor evidence="1">
        <name>FMN</name>
        <dbReference type="ChEBI" id="CHEBI:58210"/>
    </cofactor>
</comment>
<dbReference type="PANTHER" id="PTHR43673:SF2">
    <property type="entry name" value="NITROREDUCTASE"/>
    <property type="match status" value="1"/>
</dbReference>
<dbReference type="CDD" id="cd20609">
    <property type="entry name" value="nitroreductase"/>
    <property type="match status" value="1"/>
</dbReference>
<evidence type="ECO:0000256" key="5">
    <source>
        <dbReference type="ARBA" id="ARBA00023002"/>
    </source>
</evidence>
<dbReference type="Pfam" id="PF00881">
    <property type="entry name" value="Nitroreductase"/>
    <property type="match status" value="2"/>
</dbReference>
<protein>
    <submittedName>
        <fullName evidence="7">Nitroreductase</fullName>
    </submittedName>
</protein>
<evidence type="ECO:0000313" key="8">
    <source>
        <dbReference type="Proteomes" id="UP001055104"/>
    </source>
</evidence>
<evidence type="ECO:0000256" key="3">
    <source>
        <dbReference type="ARBA" id="ARBA00022630"/>
    </source>
</evidence>
<dbReference type="Proteomes" id="UP001055104">
    <property type="component" value="Unassembled WGS sequence"/>
</dbReference>
<sequence length="168" mass="19223">MLMNFLELVKARYSARKYANRPIEAEKLDYIMECVRFAPSAVNFQPWRFRIVTDEAVLKTLYSCYKREWLATAPCIIVACVNHNESWHRRADNKDHADIDIAIAVEHLCLAAAEQGLGTCWVCNFDTPRCSEVLGLPENLEPAVLIPVGYAEDEPTEKKRKPLNEILL</sequence>
<evidence type="ECO:0000313" key="7">
    <source>
        <dbReference type="EMBL" id="GKH81427.1"/>
    </source>
</evidence>
<dbReference type="InterPro" id="IPR000415">
    <property type="entry name" value="Nitroreductase-like"/>
</dbReference>
<dbReference type="SUPFAM" id="SSF55469">
    <property type="entry name" value="FMN-dependent nitroreductase-like"/>
    <property type="match status" value="1"/>
</dbReference>
<reference evidence="7" key="1">
    <citation type="submission" date="2022-01" db="EMBL/GenBank/DDBJ databases">
        <title>Novel bile acid biosynthetic pathways are enriched in the microbiome of centenarians.</title>
        <authorList>
            <person name="Sato Y."/>
            <person name="Atarashi K."/>
            <person name="Plichta R.D."/>
            <person name="Arai Y."/>
            <person name="Sasajima S."/>
            <person name="Kearney M.S."/>
            <person name="Suda W."/>
            <person name="Takeshita K."/>
            <person name="Sasaki T."/>
            <person name="Okamoto S."/>
            <person name="Skelly N.A."/>
            <person name="Okamura Y."/>
            <person name="Vlamakis H."/>
            <person name="Li Y."/>
            <person name="Tanoue T."/>
            <person name="Takei H."/>
            <person name="Nittono H."/>
            <person name="Narushima S."/>
            <person name="Irie J."/>
            <person name="Itoh H."/>
            <person name="Moriya K."/>
            <person name="Sugiura Y."/>
            <person name="Suematsu M."/>
            <person name="Moritoki N."/>
            <person name="Shibata S."/>
            <person name="Littman R.D."/>
            <person name="Fischbach A.M."/>
            <person name="Uwamino Y."/>
            <person name="Inoue T."/>
            <person name="Honda A."/>
            <person name="Hattori M."/>
            <person name="Murai T."/>
            <person name="Xavier J.R."/>
            <person name="Hirose N."/>
            <person name="Honda K."/>
        </authorList>
    </citation>
    <scope>NUCLEOTIDE SEQUENCE</scope>
    <source>
        <strain evidence="7">CE91-St7</strain>
    </source>
</reference>
<evidence type="ECO:0000256" key="2">
    <source>
        <dbReference type="ARBA" id="ARBA00007118"/>
    </source>
</evidence>
<evidence type="ECO:0000259" key="6">
    <source>
        <dbReference type="Pfam" id="PF00881"/>
    </source>
</evidence>